<dbReference type="GO" id="GO:0030170">
    <property type="term" value="F:pyridoxal phosphate binding"/>
    <property type="evidence" value="ECO:0007669"/>
    <property type="project" value="InterPro"/>
</dbReference>
<dbReference type="GO" id="GO:0003700">
    <property type="term" value="F:DNA-binding transcription factor activity"/>
    <property type="evidence" value="ECO:0007669"/>
    <property type="project" value="InterPro"/>
</dbReference>
<protein>
    <submittedName>
        <fullName evidence="7">GntR family transcriptional regulator</fullName>
    </submittedName>
</protein>
<dbReference type="InterPro" id="IPR036388">
    <property type="entry name" value="WH-like_DNA-bd_sf"/>
</dbReference>
<comment type="caution">
    <text evidence="7">The sequence shown here is derived from an EMBL/GenBank/DDBJ whole genome shotgun (WGS) entry which is preliminary data.</text>
</comment>
<keyword evidence="5" id="KW-0804">Transcription</keyword>
<dbReference type="SUPFAM" id="SSF53383">
    <property type="entry name" value="PLP-dependent transferases"/>
    <property type="match status" value="1"/>
</dbReference>
<keyword evidence="3" id="KW-0805">Transcription regulation</keyword>
<dbReference type="Pfam" id="PF00155">
    <property type="entry name" value="Aminotran_1_2"/>
    <property type="match status" value="1"/>
</dbReference>
<evidence type="ECO:0000256" key="2">
    <source>
        <dbReference type="ARBA" id="ARBA00022898"/>
    </source>
</evidence>
<dbReference type="InterPro" id="IPR015424">
    <property type="entry name" value="PyrdxlP-dep_Trfase"/>
</dbReference>
<gene>
    <name evidence="7" type="ORF">EDD42_0768</name>
</gene>
<dbReference type="PANTHER" id="PTHR46577:SF1">
    <property type="entry name" value="HTH-TYPE TRANSCRIPTIONAL REGULATORY PROTEIN GABR"/>
    <property type="match status" value="1"/>
</dbReference>
<dbReference type="InterPro" id="IPR015421">
    <property type="entry name" value="PyrdxlP-dep_Trfase_major"/>
</dbReference>
<dbReference type="GO" id="GO:0003677">
    <property type="term" value="F:DNA binding"/>
    <property type="evidence" value="ECO:0007669"/>
    <property type="project" value="UniProtKB-KW"/>
</dbReference>
<evidence type="ECO:0000256" key="4">
    <source>
        <dbReference type="ARBA" id="ARBA00023125"/>
    </source>
</evidence>
<dbReference type="AlphaFoldDB" id="A0A3N2BZN0"/>
<proteinExistence type="inferred from homology"/>
<evidence type="ECO:0000256" key="3">
    <source>
        <dbReference type="ARBA" id="ARBA00023015"/>
    </source>
</evidence>
<dbReference type="PRINTS" id="PR00035">
    <property type="entry name" value="HTHGNTR"/>
</dbReference>
<evidence type="ECO:0000313" key="8">
    <source>
        <dbReference type="Proteomes" id="UP000266915"/>
    </source>
</evidence>
<evidence type="ECO:0000256" key="1">
    <source>
        <dbReference type="ARBA" id="ARBA00005384"/>
    </source>
</evidence>
<name>A0A3N2BZN0_9MICO</name>
<keyword evidence="8" id="KW-1185">Reference proteome</keyword>
<dbReference type="Proteomes" id="UP000266915">
    <property type="component" value="Unassembled WGS sequence"/>
</dbReference>
<dbReference type="Gene3D" id="3.40.640.10">
    <property type="entry name" value="Type I PLP-dependent aspartate aminotransferase-like (Major domain)"/>
    <property type="match status" value="1"/>
</dbReference>
<dbReference type="Pfam" id="PF00392">
    <property type="entry name" value="GntR"/>
    <property type="match status" value="1"/>
</dbReference>
<dbReference type="Gene3D" id="1.10.10.10">
    <property type="entry name" value="Winged helix-like DNA-binding domain superfamily/Winged helix DNA-binding domain"/>
    <property type="match status" value="1"/>
</dbReference>
<dbReference type="InterPro" id="IPR004839">
    <property type="entry name" value="Aminotransferase_I/II_large"/>
</dbReference>
<evidence type="ECO:0000256" key="5">
    <source>
        <dbReference type="ARBA" id="ARBA00023163"/>
    </source>
</evidence>
<accession>A0A3N2BZN0</accession>
<dbReference type="PROSITE" id="PS50949">
    <property type="entry name" value="HTH_GNTR"/>
    <property type="match status" value="1"/>
</dbReference>
<dbReference type="CDD" id="cd07377">
    <property type="entry name" value="WHTH_GntR"/>
    <property type="match status" value="1"/>
</dbReference>
<dbReference type="InterPro" id="IPR000524">
    <property type="entry name" value="Tscrpt_reg_HTH_GntR"/>
</dbReference>
<dbReference type="SUPFAM" id="SSF46785">
    <property type="entry name" value="Winged helix' DNA-binding domain"/>
    <property type="match status" value="1"/>
</dbReference>
<keyword evidence="4" id="KW-0238">DNA-binding</keyword>
<dbReference type="InterPro" id="IPR051446">
    <property type="entry name" value="HTH_trans_reg/aminotransferase"/>
</dbReference>
<keyword evidence="2" id="KW-0663">Pyridoxal phosphate</keyword>
<dbReference type="InterPro" id="IPR036390">
    <property type="entry name" value="WH_DNA-bd_sf"/>
</dbReference>
<dbReference type="RefSeq" id="WP_085511815.1">
    <property type="nucleotide sequence ID" value="NZ_FXAP01000003.1"/>
</dbReference>
<comment type="similarity">
    <text evidence="1">In the C-terminal section; belongs to the class-I pyridoxal-phosphate-dependent aminotransferase family.</text>
</comment>
<feature type="domain" description="HTH gntR-type" evidence="6">
    <location>
        <begin position="22"/>
        <end position="90"/>
    </location>
</feature>
<reference evidence="7 8" key="1">
    <citation type="submission" date="2018-11" db="EMBL/GenBank/DDBJ databases">
        <title>Sequencing the genomes of 1000 actinobacteria strains.</title>
        <authorList>
            <person name="Klenk H.-P."/>
        </authorList>
    </citation>
    <scope>NUCLEOTIDE SEQUENCE [LARGE SCALE GENOMIC DNA]</scope>
    <source>
        <strain evidence="7 8">DSM 14012</strain>
    </source>
</reference>
<sequence length="480" mass="51857">MASITLSARSLAALLGQWKTAAPAYRGLADRIRLLVLDGRIPVGTRLPAERELAERLALSRTTVTAAYRELREAGYLRSIRGSGSVTLLPSAPTALAPVPQGGFLDFSKAAVPPCPEIIDAVATAAAELPRYMHDFDYDLVGMPELRQAIADRYTARGLPTDPDEIMVTVGAQHAIALIARTLLSRGDRVLVEMPSYPHAYEALRAAGARLGAATVSSETGWDVRELEQWFERTSPAMAYLMPDFHNPTGASMPLETRRRVAAAAERHGTVLVIDETTAELDIDRPTDEGLDGTPFAALQGAPASIITIGSVGKTIWGGLRIGWIRAERGTIRKLVSARSLGDLGTPILDQLTVQQLMPAMDGIVARRGVALGETRDRLVDLLADRLPEWTVPRVDGGIATWVNLGEAASSQLSLAARSHGLVIVAGPRFGIDGAFERYLRIPISYPWAQTEQAVELLTQTWHSAMFGHVPALDYLEDVV</sequence>
<dbReference type="EMBL" id="RKHL01000001">
    <property type="protein sequence ID" value="ROR80725.1"/>
    <property type="molecule type" value="Genomic_DNA"/>
</dbReference>
<dbReference type="SMART" id="SM00345">
    <property type="entry name" value="HTH_GNTR"/>
    <property type="match status" value="1"/>
</dbReference>
<dbReference type="CDD" id="cd00609">
    <property type="entry name" value="AAT_like"/>
    <property type="match status" value="1"/>
</dbReference>
<evidence type="ECO:0000313" key="7">
    <source>
        <dbReference type="EMBL" id="ROR80725.1"/>
    </source>
</evidence>
<organism evidence="7 8">
    <name type="scientific">Plantibacter flavus</name>
    <dbReference type="NCBI Taxonomy" id="150123"/>
    <lineage>
        <taxon>Bacteria</taxon>
        <taxon>Bacillati</taxon>
        <taxon>Actinomycetota</taxon>
        <taxon>Actinomycetes</taxon>
        <taxon>Micrococcales</taxon>
        <taxon>Microbacteriaceae</taxon>
        <taxon>Plantibacter</taxon>
    </lineage>
</organism>
<dbReference type="PANTHER" id="PTHR46577">
    <property type="entry name" value="HTH-TYPE TRANSCRIPTIONAL REGULATORY PROTEIN GABR"/>
    <property type="match status" value="1"/>
</dbReference>
<evidence type="ECO:0000259" key="6">
    <source>
        <dbReference type="PROSITE" id="PS50949"/>
    </source>
</evidence>